<dbReference type="PANTHER" id="PTHR23111">
    <property type="entry name" value="ZINC FINGER PROTEIN"/>
    <property type="match status" value="1"/>
</dbReference>
<sequence>MSSREGNWRCRECNEENYATRGSCQRCCKLKPRDSREALKPYDGFSTVEIGSSSASRSEVRSEVRQGDWFCAGALCGAHNSSTRDTCFQCGAMKTDLEFFDQDWSTSFNLELLEGIEANYSSSSFSSSSGWNELLGDDWLSNWSSSVNLELGGIDAASSSSSRPGWNESGDSICDRSSSVNLELGGIDAASSSSSRPGLNELGYWMCNRDCSQWAAIVVIAVNMMRIMAVTL</sequence>
<dbReference type="Gene3D" id="4.10.1060.10">
    <property type="entry name" value="Zinc finger, RanBP2-type"/>
    <property type="match status" value="1"/>
</dbReference>
<reference evidence="6 7" key="1">
    <citation type="submission" date="2024-01" db="EMBL/GenBank/DDBJ databases">
        <title>The genomes of 5 underutilized Papilionoideae crops provide insights into root nodulation and disease resistanc.</title>
        <authorList>
            <person name="Yuan L."/>
        </authorList>
    </citation>
    <scope>NUCLEOTIDE SEQUENCE [LARGE SCALE GENOMIC DNA]</scope>
    <source>
        <strain evidence="6">ZHUSHIDOU_FW_LH</strain>
        <tissue evidence="6">Leaf</tissue>
    </source>
</reference>
<organism evidence="6 7">
    <name type="scientific">Crotalaria pallida</name>
    <name type="common">Smooth rattlebox</name>
    <name type="synonym">Crotalaria striata</name>
    <dbReference type="NCBI Taxonomy" id="3830"/>
    <lineage>
        <taxon>Eukaryota</taxon>
        <taxon>Viridiplantae</taxon>
        <taxon>Streptophyta</taxon>
        <taxon>Embryophyta</taxon>
        <taxon>Tracheophyta</taxon>
        <taxon>Spermatophyta</taxon>
        <taxon>Magnoliopsida</taxon>
        <taxon>eudicotyledons</taxon>
        <taxon>Gunneridae</taxon>
        <taxon>Pentapetalae</taxon>
        <taxon>rosids</taxon>
        <taxon>fabids</taxon>
        <taxon>Fabales</taxon>
        <taxon>Fabaceae</taxon>
        <taxon>Papilionoideae</taxon>
        <taxon>50 kb inversion clade</taxon>
        <taxon>genistoids sensu lato</taxon>
        <taxon>core genistoids</taxon>
        <taxon>Crotalarieae</taxon>
        <taxon>Crotalaria</taxon>
    </lineage>
</organism>
<dbReference type="EMBL" id="JAYWIO010000005">
    <property type="protein sequence ID" value="KAK7261904.1"/>
    <property type="molecule type" value="Genomic_DNA"/>
</dbReference>
<dbReference type="InterPro" id="IPR036443">
    <property type="entry name" value="Znf_RanBP2_sf"/>
</dbReference>
<evidence type="ECO:0000313" key="6">
    <source>
        <dbReference type="EMBL" id="KAK7261904.1"/>
    </source>
</evidence>
<dbReference type="GO" id="GO:0005737">
    <property type="term" value="C:cytoplasm"/>
    <property type="evidence" value="ECO:0007669"/>
    <property type="project" value="TreeGrafter"/>
</dbReference>
<proteinExistence type="predicted"/>
<accession>A0AAN9ERN9</accession>
<dbReference type="SMART" id="SM00547">
    <property type="entry name" value="ZnF_RBZ"/>
    <property type="match status" value="2"/>
</dbReference>
<dbReference type="AlphaFoldDB" id="A0AAN9ERN9"/>
<evidence type="ECO:0000256" key="4">
    <source>
        <dbReference type="PROSITE-ProRule" id="PRU00322"/>
    </source>
</evidence>
<name>A0AAN9ERN9_CROPI</name>
<protein>
    <recommendedName>
        <fullName evidence="5">RanBP2-type domain-containing protein</fullName>
    </recommendedName>
</protein>
<dbReference type="PROSITE" id="PS50199">
    <property type="entry name" value="ZF_RANBP2_2"/>
    <property type="match status" value="2"/>
</dbReference>
<feature type="domain" description="RanBP2-type" evidence="5">
    <location>
        <begin position="4"/>
        <end position="33"/>
    </location>
</feature>
<evidence type="ECO:0000313" key="7">
    <source>
        <dbReference type="Proteomes" id="UP001372338"/>
    </source>
</evidence>
<dbReference type="GO" id="GO:0003729">
    <property type="term" value="F:mRNA binding"/>
    <property type="evidence" value="ECO:0007669"/>
    <property type="project" value="TreeGrafter"/>
</dbReference>
<feature type="domain" description="RanBP2-type" evidence="5">
    <location>
        <begin position="65"/>
        <end position="96"/>
    </location>
</feature>
<keyword evidence="7" id="KW-1185">Reference proteome</keyword>
<keyword evidence="3" id="KW-0862">Zinc</keyword>
<evidence type="ECO:0000256" key="1">
    <source>
        <dbReference type="ARBA" id="ARBA00022723"/>
    </source>
</evidence>
<dbReference type="GO" id="GO:0008270">
    <property type="term" value="F:zinc ion binding"/>
    <property type="evidence" value="ECO:0007669"/>
    <property type="project" value="UniProtKB-KW"/>
</dbReference>
<comment type="caution">
    <text evidence="6">The sequence shown here is derived from an EMBL/GenBank/DDBJ whole genome shotgun (WGS) entry which is preliminary data.</text>
</comment>
<evidence type="ECO:0000259" key="5">
    <source>
        <dbReference type="PROSITE" id="PS50199"/>
    </source>
</evidence>
<dbReference type="SUPFAM" id="SSF90209">
    <property type="entry name" value="Ran binding protein zinc finger-like"/>
    <property type="match status" value="2"/>
</dbReference>
<dbReference type="InterPro" id="IPR001876">
    <property type="entry name" value="Znf_RanBP2"/>
</dbReference>
<gene>
    <name evidence="6" type="ORF">RIF29_28228</name>
</gene>
<dbReference type="PANTHER" id="PTHR23111:SF74">
    <property type="entry name" value="OS02G0203700 PROTEIN"/>
    <property type="match status" value="1"/>
</dbReference>
<keyword evidence="2 4" id="KW-0863">Zinc-finger</keyword>
<keyword evidence="1" id="KW-0479">Metal-binding</keyword>
<evidence type="ECO:0000256" key="2">
    <source>
        <dbReference type="ARBA" id="ARBA00022771"/>
    </source>
</evidence>
<dbReference type="PROSITE" id="PS01358">
    <property type="entry name" value="ZF_RANBP2_1"/>
    <property type="match status" value="2"/>
</dbReference>
<dbReference type="Proteomes" id="UP001372338">
    <property type="component" value="Unassembled WGS sequence"/>
</dbReference>
<evidence type="ECO:0000256" key="3">
    <source>
        <dbReference type="ARBA" id="ARBA00022833"/>
    </source>
</evidence>